<dbReference type="Pfam" id="PF14044">
    <property type="entry name" value="NETI"/>
    <property type="match status" value="1"/>
</dbReference>
<name>A0ABS6JCV7_9BACI</name>
<comment type="caution">
    <text evidence="1">The sequence shown here is derived from an EMBL/GenBank/DDBJ whole genome shotgun (WGS) entry which is preliminary data.</text>
</comment>
<dbReference type="RefSeq" id="WP_217064587.1">
    <property type="nucleotide sequence ID" value="NZ_JAHQCS010000044.1"/>
</dbReference>
<keyword evidence="2" id="KW-1185">Reference proteome</keyword>
<proteinExistence type="predicted"/>
<protein>
    <submittedName>
        <fullName evidence="1">NETI motif-containing protein</fullName>
    </submittedName>
</protein>
<evidence type="ECO:0000313" key="2">
    <source>
        <dbReference type="Proteomes" id="UP000784880"/>
    </source>
</evidence>
<dbReference type="InterPro" id="IPR025930">
    <property type="entry name" value="NETI"/>
</dbReference>
<reference evidence="1 2" key="1">
    <citation type="submission" date="2021-06" db="EMBL/GenBank/DDBJ databases">
        <title>Bacillus sp. RD4P76, an endophyte from a halophyte.</title>
        <authorList>
            <person name="Sun J.-Q."/>
        </authorList>
    </citation>
    <scope>NUCLEOTIDE SEQUENCE [LARGE SCALE GENOMIC DNA]</scope>
    <source>
        <strain evidence="1 2">CGMCC 1.15917</strain>
    </source>
</reference>
<sequence length="66" mass="7921">MDKKRSKQRFYVEEGETIDDCLNRMKEEGYTPIRRMEQPLLKEVKKNGKMEVEVAKQQIVFEGKKE</sequence>
<organism evidence="1 2">
    <name type="scientific">Evansella tamaricis</name>
    <dbReference type="NCBI Taxonomy" id="2069301"/>
    <lineage>
        <taxon>Bacteria</taxon>
        <taxon>Bacillati</taxon>
        <taxon>Bacillota</taxon>
        <taxon>Bacilli</taxon>
        <taxon>Bacillales</taxon>
        <taxon>Bacillaceae</taxon>
        <taxon>Evansella</taxon>
    </lineage>
</organism>
<dbReference type="EMBL" id="JAHQCS010000044">
    <property type="protein sequence ID" value="MBU9710692.1"/>
    <property type="molecule type" value="Genomic_DNA"/>
</dbReference>
<gene>
    <name evidence="1" type="ORF">KS419_02905</name>
</gene>
<accession>A0ABS6JCV7</accession>
<dbReference type="Proteomes" id="UP000784880">
    <property type="component" value="Unassembled WGS sequence"/>
</dbReference>
<evidence type="ECO:0000313" key="1">
    <source>
        <dbReference type="EMBL" id="MBU9710692.1"/>
    </source>
</evidence>